<dbReference type="RefSeq" id="WP_090764290.1">
    <property type="nucleotide sequence ID" value="NZ_FNFB01000007.1"/>
</dbReference>
<dbReference type="GO" id="GO:0005524">
    <property type="term" value="F:ATP binding"/>
    <property type="evidence" value="ECO:0007669"/>
    <property type="project" value="UniProtKB-KW"/>
</dbReference>
<keyword evidence="9" id="KW-1133">Transmembrane helix</keyword>
<feature type="transmembrane region" description="Helical" evidence="9">
    <location>
        <begin position="69"/>
        <end position="97"/>
    </location>
</feature>
<gene>
    <name evidence="11" type="ORF">SAMN05421874_107138</name>
</gene>
<evidence type="ECO:0000256" key="6">
    <source>
        <dbReference type="ARBA" id="ARBA00022777"/>
    </source>
</evidence>
<keyword evidence="9" id="KW-0812">Transmembrane</keyword>
<evidence type="ECO:0000313" key="11">
    <source>
        <dbReference type="EMBL" id="SDK38046.1"/>
    </source>
</evidence>
<dbReference type="Gene3D" id="3.30.565.10">
    <property type="entry name" value="Histidine kinase-like ATPase, C-terminal domain"/>
    <property type="match status" value="1"/>
</dbReference>
<feature type="transmembrane region" description="Helical" evidence="9">
    <location>
        <begin position="15"/>
        <end position="35"/>
    </location>
</feature>
<organism evidence="11 12">
    <name type="scientific">Nonomuraea maritima</name>
    <dbReference type="NCBI Taxonomy" id="683260"/>
    <lineage>
        <taxon>Bacteria</taxon>
        <taxon>Bacillati</taxon>
        <taxon>Actinomycetota</taxon>
        <taxon>Actinomycetes</taxon>
        <taxon>Streptosporangiales</taxon>
        <taxon>Streptosporangiaceae</taxon>
        <taxon>Nonomuraea</taxon>
    </lineage>
</organism>
<dbReference type="PANTHER" id="PTHR24421">
    <property type="entry name" value="NITRATE/NITRITE SENSOR PROTEIN NARX-RELATED"/>
    <property type="match status" value="1"/>
</dbReference>
<dbReference type="InterPro" id="IPR011712">
    <property type="entry name" value="Sig_transdc_His_kin_sub3_dim/P"/>
</dbReference>
<accession>A0A1G9BER8</accession>
<keyword evidence="5" id="KW-0547">Nucleotide-binding</keyword>
<feature type="transmembrane region" description="Helical" evidence="9">
    <location>
        <begin position="42"/>
        <end position="63"/>
    </location>
</feature>
<protein>
    <recommendedName>
        <fullName evidence="2">histidine kinase</fullName>
        <ecNumber evidence="2">2.7.13.3</ecNumber>
    </recommendedName>
</protein>
<evidence type="ECO:0000259" key="10">
    <source>
        <dbReference type="Pfam" id="PF07730"/>
    </source>
</evidence>
<keyword evidence="3" id="KW-0597">Phosphoprotein</keyword>
<keyword evidence="7" id="KW-0067">ATP-binding</keyword>
<feature type="transmembrane region" description="Helical" evidence="9">
    <location>
        <begin position="134"/>
        <end position="154"/>
    </location>
</feature>
<dbReference type="Pfam" id="PF07730">
    <property type="entry name" value="HisKA_3"/>
    <property type="match status" value="1"/>
</dbReference>
<dbReference type="GO" id="GO:0016020">
    <property type="term" value="C:membrane"/>
    <property type="evidence" value="ECO:0007669"/>
    <property type="project" value="InterPro"/>
</dbReference>
<evidence type="ECO:0000256" key="4">
    <source>
        <dbReference type="ARBA" id="ARBA00022679"/>
    </source>
</evidence>
<dbReference type="STRING" id="683260.SAMN05421874_107138"/>
<dbReference type="InterPro" id="IPR050482">
    <property type="entry name" value="Sensor_HK_TwoCompSys"/>
</dbReference>
<keyword evidence="4" id="KW-0808">Transferase</keyword>
<dbReference type="EMBL" id="FNFB01000007">
    <property type="protein sequence ID" value="SDK38046.1"/>
    <property type="molecule type" value="Genomic_DNA"/>
</dbReference>
<proteinExistence type="predicted"/>
<keyword evidence="12" id="KW-1185">Reference proteome</keyword>
<feature type="transmembrane region" description="Helical" evidence="9">
    <location>
        <begin position="104"/>
        <end position="122"/>
    </location>
</feature>
<dbReference type="OrthoDB" id="227596at2"/>
<sequence>MLVGEGERLFGRHDALVRPAALLGLAVGYLVLFAAPRLPHPPITWAFVLAAVAFGVLGGRFPMAALSGHAALVGSVGLSAGGDAAVVVKIAAGFALFELAVRRPGWRTAIGAAVVTCGYVLHLTGQGPLDLLALLYRLAVVVGVPLVLAGYIGAHRRLAVEAGKRAEAESRRAEAEAGRAKAESLGRESAMLAARAAERVTVARELHDLVAHHVASMVLRVGVALHVLPTTDPRVTETLNDVHASGTAVLGDLRRLVAVLRDPATVRDGPGIGLVEPEGLIAALETAAGRARQIGLTVETDLDPEVDHLDAMRALTALRLSQEGITNVAKHAGAAAHVRLSVLVTPDGAVCLDLTDDGGSHGAAGSPPPSGGHGLAGLRERVELLEGEFRAGRHGEGWRLAATLPASATAADAGTPPGVERPS</sequence>
<dbReference type="GO" id="GO:0046983">
    <property type="term" value="F:protein dimerization activity"/>
    <property type="evidence" value="ECO:0007669"/>
    <property type="project" value="InterPro"/>
</dbReference>
<dbReference type="Proteomes" id="UP000198683">
    <property type="component" value="Unassembled WGS sequence"/>
</dbReference>
<dbReference type="CDD" id="cd16917">
    <property type="entry name" value="HATPase_UhpB-NarQ-NarX-like"/>
    <property type="match status" value="1"/>
</dbReference>
<dbReference type="GO" id="GO:0000155">
    <property type="term" value="F:phosphorelay sensor kinase activity"/>
    <property type="evidence" value="ECO:0007669"/>
    <property type="project" value="InterPro"/>
</dbReference>
<evidence type="ECO:0000256" key="5">
    <source>
        <dbReference type="ARBA" id="ARBA00022741"/>
    </source>
</evidence>
<name>A0A1G9BER8_9ACTN</name>
<evidence type="ECO:0000313" key="12">
    <source>
        <dbReference type="Proteomes" id="UP000198683"/>
    </source>
</evidence>
<keyword evidence="6 11" id="KW-0418">Kinase</keyword>
<dbReference type="Gene3D" id="1.20.5.1930">
    <property type="match status" value="1"/>
</dbReference>
<evidence type="ECO:0000256" key="3">
    <source>
        <dbReference type="ARBA" id="ARBA00022553"/>
    </source>
</evidence>
<evidence type="ECO:0000256" key="2">
    <source>
        <dbReference type="ARBA" id="ARBA00012438"/>
    </source>
</evidence>
<evidence type="ECO:0000256" key="1">
    <source>
        <dbReference type="ARBA" id="ARBA00000085"/>
    </source>
</evidence>
<dbReference type="SUPFAM" id="SSF55874">
    <property type="entry name" value="ATPase domain of HSP90 chaperone/DNA topoisomerase II/histidine kinase"/>
    <property type="match status" value="1"/>
</dbReference>
<dbReference type="AlphaFoldDB" id="A0A1G9BER8"/>
<dbReference type="InterPro" id="IPR036890">
    <property type="entry name" value="HATPase_C_sf"/>
</dbReference>
<evidence type="ECO:0000256" key="7">
    <source>
        <dbReference type="ARBA" id="ARBA00022840"/>
    </source>
</evidence>
<dbReference type="PANTHER" id="PTHR24421:SF10">
    <property type="entry name" value="NITRATE_NITRITE SENSOR PROTEIN NARQ"/>
    <property type="match status" value="1"/>
</dbReference>
<evidence type="ECO:0000256" key="9">
    <source>
        <dbReference type="SAM" id="Phobius"/>
    </source>
</evidence>
<comment type="catalytic activity">
    <reaction evidence="1">
        <text>ATP + protein L-histidine = ADP + protein N-phospho-L-histidine.</text>
        <dbReference type="EC" id="2.7.13.3"/>
    </reaction>
</comment>
<feature type="domain" description="Signal transduction histidine kinase subgroup 3 dimerisation and phosphoacceptor" evidence="10">
    <location>
        <begin position="198"/>
        <end position="263"/>
    </location>
</feature>
<keyword evidence="8" id="KW-0902">Two-component regulatory system</keyword>
<keyword evidence="9" id="KW-0472">Membrane</keyword>
<reference evidence="11 12" key="1">
    <citation type="submission" date="2016-10" db="EMBL/GenBank/DDBJ databases">
        <authorList>
            <person name="de Groot N.N."/>
        </authorList>
    </citation>
    <scope>NUCLEOTIDE SEQUENCE [LARGE SCALE GENOMIC DNA]</scope>
    <source>
        <strain evidence="11 12">CGMCC 4.5681</strain>
    </source>
</reference>
<dbReference type="EC" id="2.7.13.3" evidence="2"/>
<evidence type="ECO:0000256" key="8">
    <source>
        <dbReference type="ARBA" id="ARBA00023012"/>
    </source>
</evidence>